<keyword evidence="6" id="KW-1185">Reference proteome</keyword>
<evidence type="ECO:0007829" key="8">
    <source>
        <dbReference type="PeptideAtlas" id="Q9N4L7"/>
    </source>
</evidence>
<dbReference type="WormBase" id="ZK973.2">
    <property type="protein sequence ID" value="CE24748"/>
    <property type="gene ID" value="WBGene00022831"/>
    <property type="gene designation" value="cec-10"/>
</dbReference>
<dbReference type="PANTHER" id="PTHR43828:SF3">
    <property type="entry name" value="CHROMO DOMAIN-CONTAINING PROTEIN"/>
    <property type="match status" value="1"/>
</dbReference>
<dbReference type="GO" id="GO:0001228">
    <property type="term" value="F:DNA-binding transcription activator activity, RNA polymerase II-specific"/>
    <property type="evidence" value="ECO:0000318"/>
    <property type="project" value="GO_Central"/>
</dbReference>
<feature type="region of interest" description="Disordered" evidence="3">
    <location>
        <begin position="116"/>
        <end position="135"/>
    </location>
</feature>
<evidence type="ECO:0000256" key="2">
    <source>
        <dbReference type="PROSITE-ProRule" id="PRU00023"/>
    </source>
</evidence>
<dbReference type="InterPro" id="IPR051642">
    <property type="entry name" value="SWI6-like"/>
</dbReference>
<dbReference type="InterPro" id="IPR002110">
    <property type="entry name" value="Ankyrin_rpt"/>
</dbReference>
<name>Q9N4L7_CAEEL</name>
<keyword evidence="1" id="KW-0677">Repeat</keyword>
<organism evidence="5 6">
    <name type="scientific">Caenorhabditis elegans</name>
    <dbReference type="NCBI Taxonomy" id="6239"/>
    <lineage>
        <taxon>Eukaryota</taxon>
        <taxon>Metazoa</taxon>
        <taxon>Ecdysozoa</taxon>
        <taxon>Nematoda</taxon>
        <taxon>Chromadorea</taxon>
        <taxon>Rhabditida</taxon>
        <taxon>Rhabditina</taxon>
        <taxon>Rhabditomorpha</taxon>
        <taxon>Rhabditoidea</taxon>
        <taxon>Rhabditidae</taxon>
        <taxon>Peloderinae</taxon>
        <taxon>Caenorhabditis</taxon>
    </lineage>
</organism>
<feature type="compositionally biased region" description="Polar residues" evidence="3">
    <location>
        <begin position="816"/>
        <end position="828"/>
    </location>
</feature>
<dbReference type="FunCoup" id="Q9N4L7">
    <property type="interactions" value="889"/>
</dbReference>
<dbReference type="PROSITE" id="PS50088">
    <property type="entry name" value="ANK_REPEAT"/>
    <property type="match status" value="1"/>
</dbReference>
<feature type="compositionally biased region" description="Basic and acidic residues" evidence="3">
    <location>
        <begin position="141"/>
        <end position="154"/>
    </location>
</feature>
<evidence type="ECO:0000313" key="7">
    <source>
        <dbReference type="WormBase" id="ZK973.2"/>
    </source>
</evidence>
<keyword evidence="2" id="KW-0040">ANK repeat</keyword>
<feature type="region of interest" description="Disordered" evidence="3">
    <location>
        <begin position="1"/>
        <end position="47"/>
    </location>
</feature>
<dbReference type="SMART" id="SM00298">
    <property type="entry name" value="CHROMO"/>
    <property type="match status" value="1"/>
</dbReference>
<dbReference type="CTD" id="172038"/>
<reference evidence="5 6" key="1">
    <citation type="journal article" date="1998" name="Science">
        <title>Genome sequence of the nematode C. elegans: a platform for investigating biology.</title>
        <authorList>
            <consortium name="The C. elegans sequencing consortium"/>
            <person name="Sulson J.E."/>
            <person name="Waterston R."/>
        </authorList>
    </citation>
    <scope>NUCLEOTIDE SEQUENCE [LARGE SCALE GENOMIC DNA]</scope>
    <source>
        <strain evidence="5 6">Bristol N2</strain>
    </source>
</reference>
<feature type="compositionally biased region" description="Acidic residues" evidence="3">
    <location>
        <begin position="12"/>
        <end position="46"/>
    </location>
</feature>
<evidence type="ECO:0000313" key="5">
    <source>
        <dbReference type="EMBL" id="CCD73564.1"/>
    </source>
</evidence>
<dbReference type="GO" id="GO:0030907">
    <property type="term" value="C:MBF transcription complex"/>
    <property type="evidence" value="ECO:0000318"/>
    <property type="project" value="GO_Central"/>
</dbReference>
<dbReference type="PANTHER" id="PTHR43828">
    <property type="entry name" value="ASPARAGINASE"/>
    <property type="match status" value="1"/>
</dbReference>
<feature type="region of interest" description="Disordered" evidence="3">
    <location>
        <begin position="141"/>
        <end position="381"/>
    </location>
</feature>
<dbReference type="UCSC" id="ZK973.2.2">
    <property type="organism name" value="c. elegans"/>
</dbReference>
<accession>Q9N4L7</accession>
<dbReference type="PROSITE" id="PS50013">
    <property type="entry name" value="CHROMO_2"/>
    <property type="match status" value="1"/>
</dbReference>
<proteinExistence type="evidence at protein level"/>
<dbReference type="InterPro" id="IPR036770">
    <property type="entry name" value="Ankyrin_rpt-contain_sf"/>
</dbReference>
<dbReference type="EMBL" id="BX284601">
    <property type="protein sequence ID" value="CCD73564.1"/>
    <property type="molecule type" value="Genomic_DNA"/>
</dbReference>
<dbReference type="SUPFAM" id="SSF54160">
    <property type="entry name" value="Chromo domain-like"/>
    <property type="match status" value="1"/>
</dbReference>
<evidence type="ECO:0000259" key="4">
    <source>
        <dbReference type="PROSITE" id="PS50013"/>
    </source>
</evidence>
<protein>
    <submittedName>
        <fullName evidence="5">Chromo domain-containing protein</fullName>
    </submittedName>
</protein>
<dbReference type="AlphaFoldDB" id="Q9N4L7"/>
<feature type="compositionally biased region" description="Polar residues" evidence="3">
    <location>
        <begin position="1"/>
        <end position="11"/>
    </location>
</feature>
<feature type="repeat" description="ANK" evidence="2">
    <location>
        <begin position="520"/>
        <end position="552"/>
    </location>
</feature>
<dbReference type="PeptideAtlas" id="Q9N4L7"/>
<dbReference type="eggNOG" id="ENOG502TGCU">
    <property type="taxonomic scope" value="Eukaryota"/>
</dbReference>
<gene>
    <name evidence="5 7" type="primary">cec-10</name>
    <name evidence="5" type="ORF">CELE_ZK973.2</name>
    <name evidence="7" type="ORF">ZK973.2</name>
</gene>
<feature type="domain" description="Chromo" evidence="4">
    <location>
        <begin position="49"/>
        <end position="110"/>
    </location>
</feature>
<evidence type="ECO:0000313" key="6">
    <source>
        <dbReference type="Proteomes" id="UP000001940"/>
    </source>
</evidence>
<dbReference type="InParanoid" id="Q9N4L7"/>
<dbReference type="OrthoDB" id="5834540at2759"/>
<dbReference type="GeneID" id="172038"/>
<dbReference type="HOGENOM" id="CLU_331287_0_0_1"/>
<dbReference type="STRING" id="6239.ZK973.2.2"/>
<feature type="compositionally biased region" description="Polar residues" evidence="3">
    <location>
        <begin position="328"/>
        <end position="339"/>
    </location>
</feature>
<feature type="compositionally biased region" description="Low complexity" evidence="3">
    <location>
        <begin position="829"/>
        <end position="844"/>
    </location>
</feature>
<dbReference type="OMA" id="ISPMMCT"/>
<feature type="compositionally biased region" description="Low complexity" evidence="3">
    <location>
        <begin position="196"/>
        <end position="207"/>
    </location>
</feature>
<feature type="compositionally biased region" description="Polar residues" evidence="3">
    <location>
        <begin position="228"/>
        <end position="239"/>
    </location>
</feature>
<dbReference type="GO" id="GO:0045944">
    <property type="term" value="P:positive regulation of transcription by RNA polymerase II"/>
    <property type="evidence" value="ECO:0000318"/>
    <property type="project" value="GO_Central"/>
</dbReference>
<dbReference type="CDD" id="cd00024">
    <property type="entry name" value="CD_CSD"/>
    <property type="match status" value="1"/>
</dbReference>
<dbReference type="Bgee" id="WBGene00022831">
    <property type="expression patterns" value="Expressed in germ line (C elegans) and 4 other cell types or tissues"/>
</dbReference>
<feature type="region of interest" description="Disordered" evidence="3">
    <location>
        <begin position="814"/>
        <end position="865"/>
    </location>
</feature>
<dbReference type="SMR" id="Q9N4L7"/>
<keyword evidence="8" id="KW-1267">Proteomics identification</keyword>
<dbReference type="GO" id="GO:0033309">
    <property type="term" value="C:SBF transcription complex"/>
    <property type="evidence" value="ECO:0000318"/>
    <property type="project" value="GO_Central"/>
</dbReference>
<dbReference type="KEGG" id="cel:CELE_ZK973.2"/>
<dbReference type="Gene3D" id="2.40.50.40">
    <property type="match status" value="1"/>
</dbReference>
<feature type="compositionally biased region" description="Polar residues" evidence="3">
    <location>
        <begin position="305"/>
        <end position="319"/>
    </location>
</feature>
<dbReference type="SUPFAM" id="SSF48403">
    <property type="entry name" value="Ankyrin repeat"/>
    <property type="match status" value="1"/>
</dbReference>
<dbReference type="InterPro" id="IPR000953">
    <property type="entry name" value="Chromo/chromo_shadow_dom"/>
</dbReference>
<sequence>MSSSSETQVNVDTEEESSVQTLEESEEDEQGGEEDEEDEEEEEIDEDHWVVEKVQEMRYNGKLKRVEFLVLWQADKSTSWEPIENFHGGYENLEIQRFQTEHPKRFEDVTNKATVANKKGRPKKQQTWITKDIDDDIYEKPDESAQGEAKRLADPNRLQDPSEKFLKTYGVGIEGRVSRSKTRDIRRTIEMSSADSSPSVRNRSPVPVEKEKKQKKPRGGKKKEAEASTSVPQASSPDISSQEQPESSTSSSKKPSKKEKEPSDPMSTFVLDNWKKKKRDYKLNSSDSSDDDLEPAIVPLKKRALSSTRKPSTSSVANSQRREGGGQSPTLTPENANTIEKSKKVSLDNSKRREVQKQRKRPQKQDSSSEEDDEVEKIRDPKVRYADEPLIDIEKKFAEMGYTIKLSKEHPKAGMLKEIVERRETVRDPGLLNSLHDSIMFFEYTAVELRLIDQGPENSYNELATRPFPLHDLLASTYEVKRRDNTLPEDIENRRKKTTKMIRMMLPYLPHHILTVQDLNLNTLLHGAINSENFELVEFLIHMGAPLQIRNKHEMTAVESCVIMRRCDILDLVIKNGGTFHFVLQPPIGGVHENKEDYYLIKKHIKTMQDAQIKSDIIQTCERLHGQISLACKRVRDQLNIYRELDVGPIVCFPRGNMRSYGNRLTIQFLIPEQWQDLRADHEFMLVVMPMAYHHQHKIFYGSPTPPPMHLPVLCGVSCPSMTTERSIFYRATRALRQHFEKCKKAALKPGDPLAAYDPITSLHTLEERDEMVKARISEPISPMMCTVGLDIDPTAPCSFMTCQLIVYKTSEKKNPVTNNPCGGQNAVSRPSSKSPRPGGPSTSSHRHGSHANDPRSHNKPGTPR</sequence>
<evidence type="ECO:0000256" key="1">
    <source>
        <dbReference type="ARBA" id="ARBA00022737"/>
    </source>
</evidence>
<dbReference type="PaxDb" id="6239-ZK973.2.2"/>
<feature type="compositionally biased region" description="Low complexity" evidence="3">
    <location>
        <begin position="240"/>
        <end position="253"/>
    </location>
</feature>
<evidence type="ECO:0000256" key="3">
    <source>
        <dbReference type="SAM" id="MobiDB-lite"/>
    </source>
</evidence>
<dbReference type="PROSITE" id="PS50297">
    <property type="entry name" value="ANK_REP_REGION"/>
    <property type="match status" value="1"/>
</dbReference>
<dbReference type="InterPro" id="IPR016197">
    <property type="entry name" value="Chromo-like_dom_sf"/>
</dbReference>
<dbReference type="AGR" id="WB:WBGene00022831"/>
<dbReference type="Gene3D" id="1.25.40.20">
    <property type="entry name" value="Ankyrin repeat-containing domain"/>
    <property type="match status" value="1"/>
</dbReference>
<feature type="compositionally biased region" description="Basic and acidic residues" evidence="3">
    <location>
        <begin position="340"/>
        <end position="357"/>
    </location>
</feature>
<dbReference type="RefSeq" id="NP_491360.1">
    <property type="nucleotide sequence ID" value="NM_058959.9"/>
</dbReference>
<dbReference type="Proteomes" id="UP000001940">
    <property type="component" value="Chromosome I"/>
</dbReference>